<feature type="compositionally biased region" description="Basic residues" evidence="1">
    <location>
        <begin position="99"/>
        <end position="109"/>
    </location>
</feature>
<dbReference type="RefSeq" id="WP_172989408.1">
    <property type="nucleotide sequence ID" value="NZ_CP054038.1"/>
</dbReference>
<evidence type="ECO:0000259" key="2">
    <source>
        <dbReference type="Pfam" id="PF02464"/>
    </source>
</evidence>
<feature type="region of interest" description="Disordered" evidence="1">
    <location>
        <begin position="57"/>
        <end position="109"/>
    </location>
</feature>
<organism evidence="3 4">
    <name type="scientific">Microbacterium hominis</name>
    <dbReference type="NCBI Taxonomy" id="162426"/>
    <lineage>
        <taxon>Bacteria</taxon>
        <taxon>Bacillati</taxon>
        <taxon>Actinomycetota</taxon>
        <taxon>Actinomycetes</taxon>
        <taxon>Micrococcales</taxon>
        <taxon>Microbacteriaceae</taxon>
        <taxon>Microbacterium</taxon>
    </lineage>
</organism>
<feature type="compositionally biased region" description="Basic and acidic residues" evidence="1">
    <location>
        <begin position="76"/>
        <end position="98"/>
    </location>
</feature>
<reference evidence="3 4" key="1">
    <citation type="submission" date="2020-05" db="EMBL/GenBank/DDBJ databases">
        <title>Strain PA2F3 complete genome.</title>
        <authorList>
            <person name="Kim Y.-S."/>
            <person name="Kim S.-J."/>
            <person name="Jung H.-k."/>
            <person name="Kim S.-E."/>
            <person name="Kim K.-H."/>
        </authorList>
    </citation>
    <scope>NUCLEOTIDE SEQUENCE [LARGE SCALE GENOMIC DNA]</scope>
    <source>
        <strain evidence="3 4">PA2F3</strain>
    </source>
</reference>
<dbReference type="AlphaFoldDB" id="A0A7D4UIX8"/>
<dbReference type="Pfam" id="PF02464">
    <property type="entry name" value="CinA"/>
    <property type="match status" value="1"/>
</dbReference>
<dbReference type="InterPro" id="IPR036653">
    <property type="entry name" value="CinA-like_C"/>
</dbReference>
<evidence type="ECO:0000313" key="3">
    <source>
        <dbReference type="EMBL" id="QKJ18967.1"/>
    </source>
</evidence>
<proteinExistence type="predicted"/>
<dbReference type="Proteomes" id="UP000502498">
    <property type="component" value="Chromosome"/>
</dbReference>
<evidence type="ECO:0000313" key="4">
    <source>
        <dbReference type="Proteomes" id="UP000502498"/>
    </source>
</evidence>
<protein>
    <submittedName>
        <fullName evidence="3">CinA family protein</fullName>
    </submittedName>
</protein>
<dbReference type="SUPFAM" id="SSF142433">
    <property type="entry name" value="CinA-like"/>
    <property type="match status" value="1"/>
</dbReference>
<gene>
    <name evidence="3" type="ORF">HQM25_05945</name>
</gene>
<feature type="domain" description="CinA C-terminal" evidence="2">
    <location>
        <begin position="6"/>
        <end position="61"/>
    </location>
</feature>
<sequence>MSENNRVVAEIARMCRDDGRTVAAVESLTSGGVSTALGRGADASDWFRGSIVAYHLTTKQRGHSPRPRPPGGGGRGQHERGAHDAPRTAVTERPDRRLVKGLRRRIRHA</sequence>
<dbReference type="Gene3D" id="3.90.950.20">
    <property type="entry name" value="CinA-like"/>
    <property type="match status" value="1"/>
</dbReference>
<accession>A0A7D4UIX8</accession>
<evidence type="ECO:0000256" key="1">
    <source>
        <dbReference type="SAM" id="MobiDB-lite"/>
    </source>
</evidence>
<dbReference type="EMBL" id="CP054038">
    <property type="protein sequence ID" value="QKJ18967.1"/>
    <property type="molecule type" value="Genomic_DNA"/>
</dbReference>
<name>A0A7D4UIX8_9MICO</name>
<dbReference type="InterPro" id="IPR008136">
    <property type="entry name" value="CinA_C"/>
</dbReference>